<name>A0AAV4YFK2_AERCA</name>
<evidence type="ECO:0000313" key="1">
    <source>
        <dbReference type="EMBL" id="GJA39714.1"/>
    </source>
</evidence>
<comment type="caution">
    <text evidence="1">The sequence shown here is derived from an EMBL/GenBank/DDBJ whole genome shotgun (WGS) entry which is preliminary data.</text>
</comment>
<reference evidence="1" key="1">
    <citation type="submission" date="2021-07" db="EMBL/GenBank/DDBJ databases">
        <title>Draft genome sequence of carbapenem-resistant Aeromonas spp. in Japan.</title>
        <authorList>
            <person name="Maehana S."/>
            <person name="Suzuki M."/>
            <person name="Kitasato H."/>
        </authorList>
    </citation>
    <scope>NUCLEOTIDE SEQUENCE</scope>
    <source>
        <strain evidence="1">KAM343</strain>
    </source>
</reference>
<protein>
    <submittedName>
        <fullName evidence="1">Uncharacterized protein</fullName>
    </submittedName>
</protein>
<sequence length="101" mass="11279">MLEGVDFPFLFSRFCHFYSLTPDYVLAMPARMFFLMERQIVRIMAEGDLRSLAVGTSTMSGEAAQRIHQVLIAEQGEVYVVARSSLVAGEDGALDKLKALF</sequence>
<dbReference type="RefSeq" id="WP_181715827.1">
    <property type="nucleotide sequence ID" value="NZ_BPNI01000004.1"/>
</dbReference>
<accession>A0AAV4YFK2</accession>
<proteinExistence type="predicted"/>
<gene>
    <name evidence="1" type="ORF">KAM343_05100</name>
</gene>
<evidence type="ECO:0000313" key="2">
    <source>
        <dbReference type="Proteomes" id="UP000886939"/>
    </source>
</evidence>
<organism evidence="1 2">
    <name type="scientific">Aeromonas caviae</name>
    <name type="common">Aeromonas punctata</name>
    <dbReference type="NCBI Taxonomy" id="648"/>
    <lineage>
        <taxon>Bacteria</taxon>
        <taxon>Pseudomonadati</taxon>
        <taxon>Pseudomonadota</taxon>
        <taxon>Gammaproteobacteria</taxon>
        <taxon>Aeromonadales</taxon>
        <taxon>Aeromonadaceae</taxon>
        <taxon>Aeromonas</taxon>
    </lineage>
</organism>
<dbReference type="AlphaFoldDB" id="A0AAV4YFK2"/>
<dbReference type="Proteomes" id="UP000886939">
    <property type="component" value="Unassembled WGS sequence"/>
</dbReference>
<dbReference type="EMBL" id="BPNI01000004">
    <property type="protein sequence ID" value="GJA39714.1"/>
    <property type="molecule type" value="Genomic_DNA"/>
</dbReference>